<dbReference type="EMBL" id="MN739202">
    <property type="protein sequence ID" value="QHS93302.1"/>
    <property type="molecule type" value="Genomic_DNA"/>
</dbReference>
<protein>
    <submittedName>
        <fullName evidence="1">Uncharacterized protein</fullName>
    </submittedName>
</protein>
<proteinExistence type="predicted"/>
<reference evidence="1" key="1">
    <citation type="journal article" date="2020" name="Nature">
        <title>Giant virus diversity and host interactions through global metagenomics.</title>
        <authorList>
            <person name="Schulz F."/>
            <person name="Roux S."/>
            <person name="Paez-Espino D."/>
            <person name="Jungbluth S."/>
            <person name="Walsh D.A."/>
            <person name="Denef V.J."/>
            <person name="McMahon K.D."/>
            <person name="Konstantinidis K.T."/>
            <person name="Eloe-Fadrosh E.A."/>
            <person name="Kyrpides N.C."/>
            <person name="Woyke T."/>
        </authorList>
    </citation>
    <scope>NUCLEOTIDE SEQUENCE</scope>
    <source>
        <strain evidence="1">GVMAG-M-3300017989-17</strain>
    </source>
</reference>
<name>A0A6C0BMQ8_9ZZZZ</name>
<sequence>MSYPTSPYLLYDNQFSQGRDAFNKDALMKRFGKYETVRFPCANDQVPASAMAPQYVVSPPCCPDMAGQDVLGIGVNTGILDYQFGSQMSPAFCGSVVGPCGTQSTTDCEKCPCQTQTCSTLGKLNAECDYGYARNRCSAFGPTGGNRNGNLKWGG</sequence>
<dbReference type="AlphaFoldDB" id="A0A6C0BMQ8"/>
<accession>A0A6C0BMQ8</accession>
<organism evidence="1">
    <name type="scientific">viral metagenome</name>
    <dbReference type="NCBI Taxonomy" id="1070528"/>
    <lineage>
        <taxon>unclassified sequences</taxon>
        <taxon>metagenomes</taxon>
        <taxon>organismal metagenomes</taxon>
    </lineage>
</organism>
<evidence type="ECO:0000313" key="1">
    <source>
        <dbReference type="EMBL" id="QHS93302.1"/>
    </source>
</evidence>